<evidence type="ECO:0000313" key="4">
    <source>
        <dbReference type="EMBL" id="QFZ19549.1"/>
    </source>
</evidence>
<feature type="domain" description="MobA-like NTP transferase" evidence="3">
    <location>
        <begin position="3"/>
        <end position="126"/>
    </location>
</feature>
<protein>
    <submittedName>
        <fullName evidence="4">Phosphocholine cytidylyltransferase family protein</fullName>
    </submittedName>
</protein>
<dbReference type="PANTHER" id="PTHR43584">
    <property type="entry name" value="NUCLEOTIDYL TRANSFERASE"/>
    <property type="match status" value="1"/>
</dbReference>
<reference evidence="5" key="1">
    <citation type="journal article" date="2021" name="Curr. Microbiol.">
        <title>Complete genome of nocamycin-producing strain Saccharothrix syringae NRRL B-16468 reveals the biosynthetic potential for secondary metabolites.</title>
        <authorList>
            <person name="Mo X."/>
            <person name="Yang S."/>
        </authorList>
    </citation>
    <scope>NUCLEOTIDE SEQUENCE [LARGE SCALE GENOMIC DNA]</scope>
    <source>
        <strain evidence="5">ATCC 51364 / DSM 43886 / JCM 6844 / KCTC 9398 / NBRC 14523 / NRRL B-16468 / INA 2240</strain>
    </source>
</reference>
<proteinExistence type="predicted"/>
<dbReference type="KEGG" id="ssyi:EKG83_20810"/>
<dbReference type="Proteomes" id="UP000325787">
    <property type="component" value="Chromosome"/>
</dbReference>
<dbReference type="RefSeq" id="WP_084716526.1">
    <property type="nucleotide sequence ID" value="NZ_CP034550.1"/>
</dbReference>
<evidence type="ECO:0000259" key="3">
    <source>
        <dbReference type="Pfam" id="PF12804"/>
    </source>
</evidence>
<evidence type="ECO:0000256" key="1">
    <source>
        <dbReference type="ARBA" id="ARBA00022679"/>
    </source>
</evidence>
<evidence type="ECO:0000313" key="5">
    <source>
        <dbReference type="Proteomes" id="UP000325787"/>
    </source>
</evidence>
<sequence>MRVIIPAAGRGTRLLPHTARRPKCLVPVGGVPIIERLLARLHDAGAGEVVCVTGYRADQLEDHVSGLAHRPPVAFVRNPDYAHTDNIVSLLATVDYFDREVVVIDSDVLLSRRLVDLLVNGRGDAVLVDPHRPRSEIDMAIEVRDGAVWHLDKELAPDRTSGEFFGSSRWTAEGGRLLVDTARALAASGATGTWYPFAIRELAKHRRITPLYVDSDEWTEVDSTDDLALAEAACAGGARWAR</sequence>
<dbReference type="CDD" id="cd02523">
    <property type="entry name" value="PC_cytidylyltransferase"/>
    <property type="match status" value="1"/>
</dbReference>
<keyword evidence="5" id="KW-1185">Reference proteome</keyword>
<dbReference type="Pfam" id="PF12804">
    <property type="entry name" value="NTP_transf_3"/>
    <property type="match status" value="1"/>
</dbReference>
<accession>A0A5Q0H040</accession>
<gene>
    <name evidence="4" type="ORF">EKG83_20810</name>
</gene>
<dbReference type="InterPro" id="IPR050065">
    <property type="entry name" value="GlmU-like"/>
</dbReference>
<dbReference type="AlphaFoldDB" id="A0A5Q0H040"/>
<keyword evidence="2 4" id="KW-0548">Nucleotidyltransferase</keyword>
<organism evidence="4 5">
    <name type="scientific">Saccharothrix syringae</name>
    <name type="common">Nocardiopsis syringae</name>
    <dbReference type="NCBI Taxonomy" id="103733"/>
    <lineage>
        <taxon>Bacteria</taxon>
        <taxon>Bacillati</taxon>
        <taxon>Actinomycetota</taxon>
        <taxon>Actinomycetes</taxon>
        <taxon>Pseudonocardiales</taxon>
        <taxon>Pseudonocardiaceae</taxon>
        <taxon>Saccharothrix</taxon>
    </lineage>
</organism>
<dbReference type="Gene3D" id="3.90.550.10">
    <property type="entry name" value="Spore Coat Polysaccharide Biosynthesis Protein SpsA, Chain A"/>
    <property type="match status" value="1"/>
</dbReference>
<name>A0A5Q0H040_SACSY</name>
<keyword evidence="1 4" id="KW-0808">Transferase</keyword>
<dbReference type="InterPro" id="IPR029044">
    <property type="entry name" value="Nucleotide-diphossugar_trans"/>
</dbReference>
<dbReference type="InterPro" id="IPR025877">
    <property type="entry name" value="MobA-like_NTP_Trfase"/>
</dbReference>
<dbReference type="OrthoDB" id="9788272at2"/>
<dbReference type="PANTHER" id="PTHR43584:SF8">
    <property type="entry name" value="N-ACETYLMURAMATE ALPHA-1-PHOSPHATE URIDYLYLTRANSFERASE"/>
    <property type="match status" value="1"/>
</dbReference>
<dbReference type="GO" id="GO:0016779">
    <property type="term" value="F:nucleotidyltransferase activity"/>
    <property type="evidence" value="ECO:0007669"/>
    <property type="project" value="UniProtKB-KW"/>
</dbReference>
<evidence type="ECO:0000256" key="2">
    <source>
        <dbReference type="ARBA" id="ARBA00022695"/>
    </source>
</evidence>
<dbReference type="EMBL" id="CP034550">
    <property type="protein sequence ID" value="QFZ19549.1"/>
    <property type="molecule type" value="Genomic_DNA"/>
</dbReference>
<dbReference type="SUPFAM" id="SSF53448">
    <property type="entry name" value="Nucleotide-diphospho-sugar transferases"/>
    <property type="match status" value="1"/>
</dbReference>